<dbReference type="EMBL" id="JABVEC010000006">
    <property type="protein sequence ID" value="MBC6466072.1"/>
    <property type="molecule type" value="Genomic_DNA"/>
</dbReference>
<keyword evidence="2" id="KW-1185">Reference proteome</keyword>
<evidence type="ECO:0000313" key="2">
    <source>
        <dbReference type="Proteomes" id="UP000805614"/>
    </source>
</evidence>
<evidence type="ECO:0008006" key="3">
    <source>
        <dbReference type="Google" id="ProtNLM"/>
    </source>
</evidence>
<gene>
    <name evidence="1" type="ORF">HKK74_11250</name>
</gene>
<proteinExistence type="predicted"/>
<dbReference type="RefSeq" id="WP_187243073.1">
    <property type="nucleotide sequence ID" value="NZ_BAAAOK010000028.1"/>
</dbReference>
<accession>A0ABR7LMK8</accession>
<sequence>MEFDTKKPQEIMTLLDEWRVHTMGKSPVSHDMMGRCHDRPSHYVAVMEFSSYEEAQRNNRMEETERFAKRMAELCDGPIVFGDYDVIREDG</sequence>
<name>A0ABR7LMK8_9ACTN</name>
<organism evidence="1 2">
    <name type="scientific">Actinomadura alba</name>
    <dbReference type="NCBI Taxonomy" id="406431"/>
    <lineage>
        <taxon>Bacteria</taxon>
        <taxon>Bacillati</taxon>
        <taxon>Actinomycetota</taxon>
        <taxon>Actinomycetes</taxon>
        <taxon>Streptosporangiales</taxon>
        <taxon>Thermomonosporaceae</taxon>
        <taxon>Actinomadura</taxon>
    </lineage>
</organism>
<reference evidence="1 2" key="1">
    <citation type="submission" date="2020-06" db="EMBL/GenBank/DDBJ databases">
        <title>Actinomadura xiongansis sp. nov., isolated from soil of Baiyangdian.</title>
        <authorList>
            <person name="Zhang X."/>
        </authorList>
    </citation>
    <scope>NUCLEOTIDE SEQUENCE [LARGE SCALE GENOMIC DNA]</scope>
    <source>
        <strain evidence="1 2">HBUM206468</strain>
    </source>
</reference>
<evidence type="ECO:0000313" key="1">
    <source>
        <dbReference type="EMBL" id="MBC6466072.1"/>
    </source>
</evidence>
<dbReference type="Proteomes" id="UP000805614">
    <property type="component" value="Unassembled WGS sequence"/>
</dbReference>
<protein>
    <recommendedName>
        <fullName evidence="3">ABM domain-containing protein</fullName>
    </recommendedName>
</protein>
<comment type="caution">
    <text evidence="1">The sequence shown here is derived from an EMBL/GenBank/DDBJ whole genome shotgun (WGS) entry which is preliminary data.</text>
</comment>